<gene>
    <name evidence="1" type="ORF">K0M31_019316</name>
</gene>
<name>A0AA40KR09_9HYME</name>
<organism evidence="1 2">
    <name type="scientific">Melipona bicolor</name>
    <dbReference type="NCBI Taxonomy" id="60889"/>
    <lineage>
        <taxon>Eukaryota</taxon>
        <taxon>Metazoa</taxon>
        <taxon>Ecdysozoa</taxon>
        <taxon>Arthropoda</taxon>
        <taxon>Hexapoda</taxon>
        <taxon>Insecta</taxon>
        <taxon>Pterygota</taxon>
        <taxon>Neoptera</taxon>
        <taxon>Endopterygota</taxon>
        <taxon>Hymenoptera</taxon>
        <taxon>Apocrita</taxon>
        <taxon>Aculeata</taxon>
        <taxon>Apoidea</taxon>
        <taxon>Anthophila</taxon>
        <taxon>Apidae</taxon>
        <taxon>Melipona</taxon>
    </lineage>
</organism>
<reference evidence="1" key="1">
    <citation type="submission" date="2021-10" db="EMBL/GenBank/DDBJ databases">
        <title>Melipona bicolor Genome sequencing and assembly.</title>
        <authorList>
            <person name="Araujo N.S."/>
            <person name="Arias M.C."/>
        </authorList>
    </citation>
    <scope>NUCLEOTIDE SEQUENCE</scope>
    <source>
        <strain evidence="1">USP_2M_L1-L4_2017</strain>
        <tissue evidence="1">Whole body</tissue>
    </source>
</reference>
<evidence type="ECO:0000313" key="2">
    <source>
        <dbReference type="Proteomes" id="UP001177670"/>
    </source>
</evidence>
<keyword evidence="2" id="KW-1185">Reference proteome</keyword>
<comment type="caution">
    <text evidence="1">The sequence shown here is derived from an EMBL/GenBank/DDBJ whole genome shotgun (WGS) entry which is preliminary data.</text>
</comment>
<protein>
    <submittedName>
        <fullName evidence="1">Uncharacterized protein</fullName>
    </submittedName>
</protein>
<evidence type="ECO:0000313" key="1">
    <source>
        <dbReference type="EMBL" id="KAK1129601.1"/>
    </source>
</evidence>
<dbReference type="Proteomes" id="UP001177670">
    <property type="component" value="Unassembled WGS sequence"/>
</dbReference>
<accession>A0AA40KR09</accession>
<dbReference type="EMBL" id="JAHYIQ010000008">
    <property type="protein sequence ID" value="KAK1129601.1"/>
    <property type="molecule type" value="Genomic_DNA"/>
</dbReference>
<sequence length="98" mass="11615">MSPLTRRWPVYDWLRNMPGLIGQDKKKPIGFFATAKEAREDKQRGTREKTRVTDGTSTDAFPRFFVKTCAWRGERVEKFSWSTEHRSKKPPHGTRFLW</sequence>
<dbReference type="AlphaFoldDB" id="A0AA40KR09"/>
<proteinExistence type="predicted"/>